<gene>
    <name evidence="2" type="ORF">BN2458_PEG1923</name>
    <name evidence="3" type="ORF">LS75_003385</name>
</gene>
<accession>A0A0S4PYG4</accession>
<dbReference type="GO" id="GO:0030488">
    <property type="term" value="P:tRNA methylation"/>
    <property type="evidence" value="ECO:0007669"/>
    <property type="project" value="TreeGrafter"/>
</dbReference>
<dbReference type="RefSeq" id="WP_052082165.1">
    <property type="nucleotide sequence ID" value="NZ_CAOMJD010000012.1"/>
</dbReference>
<dbReference type="Gene3D" id="3.40.50.300">
    <property type="entry name" value="P-loop containing nucleotide triphosphate hydrolases"/>
    <property type="match status" value="1"/>
</dbReference>
<feature type="domain" description="G" evidence="1">
    <location>
        <begin position="45"/>
        <end position="176"/>
    </location>
</feature>
<dbReference type="OrthoDB" id="9255830at2"/>
<dbReference type="GO" id="GO:0005525">
    <property type="term" value="F:GTP binding"/>
    <property type="evidence" value="ECO:0007669"/>
    <property type="project" value="InterPro"/>
</dbReference>
<name>A0A0S4PYG4_9HELI</name>
<reference evidence="3 4" key="1">
    <citation type="journal article" date="2014" name="Genome Announc.">
        <title>Draft genome sequences of eight enterohepatic helicobacter species isolated from both laboratory and wild rodents.</title>
        <authorList>
            <person name="Sheh A."/>
            <person name="Shen Z."/>
            <person name="Fox J.G."/>
        </authorList>
    </citation>
    <scope>NUCLEOTIDE SEQUENCE [LARGE SCALE GENOMIC DNA]</scope>
    <source>
        <strain evidence="3 4">MIT 98-6810</strain>
    </source>
</reference>
<dbReference type="GO" id="GO:0005829">
    <property type="term" value="C:cytosol"/>
    <property type="evidence" value="ECO:0007669"/>
    <property type="project" value="TreeGrafter"/>
</dbReference>
<dbReference type="GeneID" id="78152041"/>
<dbReference type="SUPFAM" id="SSF52540">
    <property type="entry name" value="P-loop containing nucleoside triphosphate hydrolases"/>
    <property type="match status" value="1"/>
</dbReference>
<keyword evidence="4" id="KW-1185">Reference proteome</keyword>
<dbReference type="Proteomes" id="UP000029925">
    <property type="component" value="Unassembled WGS sequence"/>
</dbReference>
<evidence type="ECO:0000313" key="2">
    <source>
        <dbReference type="EMBL" id="CUU40806.1"/>
    </source>
</evidence>
<dbReference type="PANTHER" id="PTHR42714:SF2">
    <property type="entry name" value="TRNA MODIFICATION GTPASE GTPBP3, MITOCHONDRIAL"/>
    <property type="match status" value="1"/>
</dbReference>
<dbReference type="STRING" id="76936.BN2458_PEG1923"/>
<dbReference type="PANTHER" id="PTHR42714">
    <property type="entry name" value="TRNA MODIFICATION GTPASE GTPBP3"/>
    <property type="match status" value="1"/>
</dbReference>
<dbReference type="EMBL" id="LN907858">
    <property type="protein sequence ID" value="CUU40806.1"/>
    <property type="molecule type" value="Genomic_DNA"/>
</dbReference>
<evidence type="ECO:0000313" key="4">
    <source>
        <dbReference type="Proteomes" id="UP000029925"/>
    </source>
</evidence>
<dbReference type="GO" id="GO:0002098">
    <property type="term" value="P:tRNA wobble uridine modification"/>
    <property type="evidence" value="ECO:0007669"/>
    <property type="project" value="TreeGrafter"/>
</dbReference>
<evidence type="ECO:0000313" key="3">
    <source>
        <dbReference type="EMBL" id="TLD78811.1"/>
    </source>
</evidence>
<dbReference type="CDD" id="cd00882">
    <property type="entry name" value="Ras_like_GTPase"/>
    <property type="match status" value="1"/>
</dbReference>
<sequence>MGNEIKTRNVGNDNLWKHLGDIGAENVSILKEAFEKEIRKTRLNILIVGGTGVGKSTTIKALFKHCNPEKEMDISIKSGGSPVTMEVKEYKVSDNITIYDSPGLGDGQKDEEHKRKIQNILTAEDDNGDALIDLALILIDASAERDLGSVYETIKVVDQVLKTEDRQERILIALNKCDKAGSHPEAKFDYEKAEPNNFLKLVLGKKVAEIQYRILETTGLKTEPIYYSAGFYDEKENKHYPSYNIDKLFYYIQKGLPPRKVAVLNQSATEGVYKGEYGSKNESSFWGSIAEVIKDVASAVVPMLVPKVVSGVIGFIGNLAGKIFLKH</sequence>
<dbReference type="PATRIC" id="fig|76936.10.peg.1873"/>
<reference evidence="5" key="3">
    <citation type="submission" date="2015-11" db="EMBL/GenBank/DDBJ databases">
        <authorList>
            <person name="Anvar S.Y."/>
        </authorList>
    </citation>
    <scope>NUCLEOTIDE SEQUENCE [LARGE SCALE GENOMIC DNA]</scope>
</reference>
<evidence type="ECO:0000259" key="1">
    <source>
        <dbReference type="Pfam" id="PF01926"/>
    </source>
</evidence>
<dbReference type="KEGG" id="hty:BN2458_PEG1923"/>
<protein>
    <submittedName>
        <fullName evidence="3">GTPase family protein</fullName>
    </submittedName>
</protein>
<dbReference type="InterPro" id="IPR006073">
    <property type="entry name" value="GTP-bd"/>
</dbReference>
<reference evidence="2" key="2">
    <citation type="submission" date="2015-11" db="EMBL/GenBank/DDBJ databases">
        <authorList>
            <person name="Zhang Y."/>
            <person name="Guo Z."/>
        </authorList>
    </citation>
    <scope>NUCLEOTIDE SEQUENCE</scope>
    <source>
        <strain evidence="2">1</strain>
    </source>
</reference>
<dbReference type="Pfam" id="PF01926">
    <property type="entry name" value="MMR_HSR1"/>
    <property type="match status" value="1"/>
</dbReference>
<evidence type="ECO:0000313" key="5">
    <source>
        <dbReference type="Proteomes" id="UP000064525"/>
    </source>
</evidence>
<organism evidence="2 5">
    <name type="scientific">Helicobacter typhlonius</name>
    <dbReference type="NCBI Taxonomy" id="76936"/>
    <lineage>
        <taxon>Bacteria</taxon>
        <taxon>Pseudomonadati</taxon>
        <taxon>Campylobacterota</taxon>
        <taxon>Epsilonproteobacteria</taxon>
        <taxon>Campylobacterales</taxon>
        <taxon>Helicobacteraceae</taxon>
        <taxon>Helicobacter</taxon>
    </lineage>
</organism>
<dbReference type="AlphaFoldDB" id="A0A0S4PYG4"/>
<dbReference type="InterPro" id="IPR027417">
    <property type="entry name" value="P-loop_NTPase"/>
</dbReference>
<dbReference type="Proteomes" id="UP000064525">
    <property type="component" value="Chromosome I"/>
</dbReference>
<dbReference type="EMBL" id="JRPF02000003">
    <property type="protein sequence ID" value="TLD78811.1"/>
    <property type="molecule type" value="Genomic_DNA"/>
</dbReference>
<proteinExistence type="predicted"/>